<name>A0A098AN08_STREE</name>
<evidence type="ECO:0000313" key="1">
    <source>
        <dbReference type="EMBL" id="CDQ29867.1"/>
    </source>
</evidence>
<organism evidence="1">
    <name type="scientific">Streptococcus pneumoniae</name>
    <dbReference type="NCBI Taxonomy" id="1313"/>
    <lineage>
        <taxon>Bacteria</taxon>
        <taxon>Bacillati</taxon>
        <taxon>Bacillota</taxon>
        <taxon>Bacilli</taxon>
        <taxon>Lactobacillales</taxon>
        <taxon>Streptococcaceae</taxon>
        <taxon>Streptococcus</taxon>
    </lineage>
</organism>
<sequence length="356" mass="42774">MLDRLRQSQNEYLELLKRVRWDLDLENVAYHLDKIRNFWFRKQKLLEMCSQYLFNNSNTYFYTAVSKFNVDNSDKNIIFALGNYQIFDDPILSYLEVMEKGNTVHQIERYFKKLKEKIVESIDDLIVLLEKEIPNFYVLPLRFSSSTINKEKVDIRPFIENFFIEGIDFNNLHKYENIDTVVVHEYLSQILLFDYDDPTQAIKDRLKQYRIEYSDIVPQDMNDTELFQFIVYGYFSQAMDIFLTSYSFNISPFFSSLTTYINYNVFLLNIVHNSKKEKLEHFLKMSRLTLPIWFEYDKKGVELSISEIRERAKNINFSDRIREIYNALDDFNTKEQLITEVENCVHLLINYEGRGC</sequence>
<dbReference type="EMBL" id="LK020679">
    <property type="protein sequence ID" value="CDQ29867.1"/>
    <property type="molecule type" value="Genomic_DNA"/>
</dbReference>
<dbReference type="AlphaFoldDB" id="A0A098AN08"/>
<dbReference type="RefSeq" id="WP_000887067.1">
    <property type="nucleotide sequence ID" value="NZ_AP026919.1"/>
</dbReference>
<reference evidence="1" key="2">
    <citation type="submission" date="2014-10" db="EMBL/GenBank/DDBJ databases">
        <title>Contrasting mechanisms driving short-term and long-term diversification of pneumococci.</title>
        <authorList>
            <person name="Croucher N.J."/>
            <person name="Coupland P.C."/>
            <person name="Stevenson A.E."/>
            <person name="Callendrello A."/>
            <person name="Bentley S.D."/>
            <person name="Hanage W.P."/>
        </authorList>
    </citation>
    <scope>NUCLEOTIDE SEQUENCE</scope>
    <source>
        <strain evidence="1">R34-3019</strain>
    </source>
</reference>
<accession>A0A098AN08</accession>
<proteinExistence type="predicted"/>
<protein>
    <submittedName>
        <fullName evidence="1">Putative phage-related chromosomal island protein</fullName>
    </submittedName>
</protein>
<reference evidence="1" key="1">
    <citation type="submission" date="2014-04" db="EMBL/GenBank/DDBJ databases">
        <authorList>
            <person name="Croucher N."/>
        </authorList>
    </citation>
    <scope>NUCLEOTIDE SEQUENCE</scope>
    <source>
        <strain evidence="1">R34-3019</strain>
    </source>
</reference>